<dbReference type="RefSeq" id="XP_038052162.1">
    <property type="nucleotide sequence ID" value="XM_038196234.1"/>
</dbReference>
<dbReference type="SMART" id="SM00724">
    <property type="entry name" value="TLC"/>
    <property type="match status" value="1"/>
</dbReference>
<proteinExistence type="inferred from homology"/>
<keyword evidence="6 10" id="KW-1133">Transmembrane helix</keyword>
<evidence type="ECO:0000256" key="6">
    <source>
        <dbReference type="ARBA" id="ARBA00022989"/>
    </source>
</evidence>
<accession>A0A913ZK18</accession>
<reference evidence="12" key="1">
    <citation type="submission" date="2022-11" db="UniProtKB">
        <authorList>
            <consortium name="EnsemblMetazoa"/>
        </authorList>
    </citation>
    <scope>IDENTIFICATION</scope>
</reference>
<comment type="similarity">
    <text evidence="2">Belongs to the TRAM family.</text>
</comment>
<evidence type="ECO:0000256" key="4">
    <source>
        <dbReference type="ARBA" id="ARBA00022692"/>
    </source>
</evidence>
<dbReference type="GO" id="GO:0045048">
    <property type="term" value="P:protein insertion into ER membrane"/>
    <property type="evidence" value="ECO:0007669"/>
    <property type="project" value="TreeGrafter"/>
</dbReference>
<evidence type="ECO:0000256" key="9">
    <source>
        <dbReference type="SAM" id="MobiDB-lite"/>
    </source>
</evidence>
<dbReference type="Proteomes" id="UP000887568">
    <property type="component" value="Unplaced"/>
</dbReference>
<evidence type="ECO:0000256" key="10">
    <source>
        <dbReference type="SAM" id="Phobius"/>
    </source>
</evidence>
<evidence type="ECO:0000313" key="12">
    <source>
        <dbReference type="EnsemblMetazoa" id="XP_038052162.1"/>
    </source>
</evidence>
<feature type="transmembrane region" description="Helical" evidence="10">
    <location>
        <begin position="85"/>
        <end position="104"/>
    </location>
</feature>
<dbReference type="Pfam" id="PF03798">
    <property type="entry name" value="TRAM_LAG1_CLN8"/>
    <property type="match status" value="1"/>
</dbReference>
<dbReference type="OrthoDB" id="3053196at2759"/>
<evidence type="ECO:0000259" key="11">
    <source>
        <dbReference type="PROSITE" id="PS50922"/>
    </source>
</evidence>
<dbReference type="InterPro" id="IPR006634">
    <property type="entry name" value="TLC-dom"/>
</dbReference>
<dbReference type="GO" id="GO:0006616">
    <property type="term" value="P:SRP-dependent cotranslational protein targeting to membrane, translocation"/>
    <property type="evidence" value="ECO:0007669"/>
    <property type="project" value="InterPro"/>
</dbReference>
<feature type="transmembrane region" description="Helical" evidence="10">
    <location>
        <begin position="220"/>
        <end position="242"/>
    </location>
</feature>
<protein>
    <recommendedName>
        <fullName evidence="11">TLC domain-containing protein</fullName>
    </recommendedName>
</protein>
<dbReference type="GO" id="GO:0005789">
    <property type="term" value="C:endoplasmic reticulum membrane"/>
    <property type="evidence" value="ECO:0007669"/>
    <property type="project" value="TreeGrafter"/>
</dbReference>
<dbReference type="PANTHER" id="PTHR12371:SF11">
    <property type="entry name" value="TRANSLOCATING CHAIN-ASSOCIATED MEMBRANE PROTEIN"/>
    <property type="match status" value="1"/>
</dbReference>
<dbReference type="PIRSF" id="PIRSF005449">
    <property type="entry name" value="Translocation_assoc_membrane"/>
    <property type="match status" value="1"/>
</dbReference>
<keyword evidence="7 8" id="KW-0472">Membrane</keyword>
<feature type="transmembrane region" description="Helical" evidence="10">
    <location>
        <begin position="254"/>
        <end position="280"/>
    </location>
</feature>
<keyword evidence="4 8" id="KW-0812">Transmembrane</keyword>
<evidence type="ECO:0000256" key="8">
    <source>
        <dbReference type="PROSITE-ProRule" id="PRU00205"/>
    </source>
</evidence>
<dbReference type="PROSITE" id="PS50922">
    <property type="entry name" value="TLC"/>
    <property type="match status" value="1"/>
</dbReference>
<feature type="transmembrane region" description="Helical" evidence="10">
    <location>
        <begin position="199"/>
        <end position="214"/>
    </location>
</feature>
<keyword evidence="13" id="KW-1185">Reference proteome</keyword>
<feature type="transmembrane region" description="Helical" evidence="10">
    <location>
        <begin position="300"/>
        <end position="320"/>
    </location>
</feature>
<feature type="compositionally biased region" description="Basic residues" evidence="9">
    <location>
        <begin position="336"/>
        <end position="349"/>
    </location>
</feature>
<dbReference type="OMA" id="CAVFFYF"/>
<feature type="domain" description="TLC" evidence="11">
    <location>
        <begin position="119"/>
        <end position="330"/>
    </location>
</feature>
<dbReference type="GeneID" id="119724916"/>
<sequence length="392" mass="44680">MAIRRRGGSTKNPPILSHEFVIQNHADIVSCAAMLILLGLMFQITSPFSSTFVAMQYNVTVNNTEDPEAEPTTLYHHGLLDSCSVFFYFLICVVIHAVIQEYILDKLNRKLHLSKVKHSKFNESGQLLTFYLMSVIWGIQVMIKEGLTENISHLWDGYPYLLKTFRFKFYFIVQIAYWLHIYPELYFQKVKKEEVSARIRYASFYLAFILGAYILNLGHLALVCLVIHYVAELTFHAARLLYFGEKAEVSGPLFSLWFALFLIARLSVVTLTVLVVWFGLGKLETTGLDIKGGNFNTPLIRVSIVAGVSLFQALLLWNFLTFQLRRRRENQLAAAPRKKTPMGKSKDKKAKKEEVNKKLKAESVEDEGFGDMAVVAPAENGGMRTRSKSKKK</sequence>
<feature type="transmembrane region" description="Helical" evidence="10">
    <location>
        <begin position="169"/>
        <end position="187"/>
    </location>
</feature>
<evidence type="ECO:0000256" key="1">
    <source>
        <dbReference type="ARBA" id="ARBA00004141"/>
    </source>
</evidence>
<evidence type="ECO:0000256" key="3">
    <source>
        <dbReference type="ARBA" id="ARBA00022448"/>
    </source>
</evidence>
<evidence type="ECO:0000256" key="5">
    <source>
        <dbReference type="ARBA" id="ARBA00022927"/>
    </source>
</evidence>
<evidence type="ECO:0000256" key="7">
    <source>
        <dbReference type="ARBA" id="ARBA00023136"/>
    </source>
</evidence>
<feature type="transmembrane region" description="Helical" evidence="10">
    <location>
        <begin position="21"/>
        <end position="42"/>
    </location>
</feature>
<dbReference type="AlphaFoldDB" id="A0A913ZK18"/>
<dbReference type="InterPro" id="IPR016447">
    <property type="entry name" value="Translocation_assoc_membrane"/>
</dbReference>
<keyword evidence="3" id="KW-0813">Transport</keyword>
<keyword evidence="5" id="KW-0653">Protein transport</keyword>
<feature type="compositionally biased region" description="Basic and acidic residues" evidence="9">
    <location>
        <begin position="350"/>
        <end position="363"/>
    </location>
</feature>
<feature type="transmembrane region" description="Helical" evidence="10">
    <location>
        <begin position="125"/>
        <end position="143"/>
    </location>
</feature>
<organism evidence="12 13">
    <name type="scientific">Patiria miniata</name>
    <name type="common">Bat star</name>
    <name type="synonym">Asterina miniata</name>
    <dbReference type="NCBI Taxonomy" id="46514"/>
    <lineage>
        <taxon>Eukaryota</taxon>
        <taxon>Metazoa</taxon>
        <taxon>Echinodermata</taxon>
        <taxon>Eleutherozoa</taxon>
        <taxon>Asterozoa</taxon>
        <taxon>Asteroidea</taxon>
        <taxon>Valvatacea</taxon>
        <taxon>Valvatida</taxon>
        <taxon>Asterinidae</taxon>
        <taxon>Patiria</taxon>
    </lineage>
</organism>
<name>A0A913ZK18_PATMI</name>
<evidence type="ECO:0000256" key="2">
    <source>
        <dbReference type="ARBA" id="ARBA00005999"/>
    </source>
</evidence>
<dbReference type="PANTHER" id="PTHR12371">
    <property type="entry name" value="TRANSLOCATION ASSOCIATED MEMBRANE PROTEIN"/>
    <property type="match status" value="1"/>
</dbReference>
<feature type="region of interest" description="Disordered" evidence="9">
    <location>
        <begin position="332"/>
        <end position="364"/>
    </location>
</feature>
<dbReference type="EnsemblMetazoa" id="XM_038196234.1">
    <property type="protein sequence ID" value="XP_038052162.1"/>
    <property type="gene ID" value="LOC119724916"/>
</dbReference>
<comment type="subcellular location">
    <subcellularLocation>
        <location evidence="1">Membrane</location>
        <topology evidence="1">Multi-pass membrane protein</topology>
    </subcellularLocation>
</comment>
<evidence type="ECO:0000313" key="13">
    <source>
        <dbReference type="Proteomes" id="UP000887568"/>
    </source>
</evidence>